<evidence type="ECO:0000313" key="2">
    <source>
        <dbReference type="Proteomes" id="UP001165092"/>
    </source>
</evidence>
<reference evidence="1" key="1">
    <citation type="submission" date="2023-02" db="EMBL/GenBank/DDBJ databases">
        <title>Nocardiopsis ansamitocini NBRC 112285.</title>
        <authorList>
            <person name="Ichikawa N."/>
            <person name="Sato H."/>
            <person name="Tonouchi N."/>
        </authorList>
    </citation>
    <scope>NUCLEOTIDE SEQUENCE</scope>
    <source>
        <strain evidence="1">NBRC 112285</strain>
    </source>
</reference>
<name>A0A9W6P6X7_9ACTN</name>
<protein>
    <submittedName>
        <fullName evidence="1">Uncharacterized protein</fullName>
    </submittedName>
</protein>
<dbReference type="InterPro" id="IPR012349">
    <property type="entry name" value="Split_barrel_FMN-bd"/>
</dbReference>
<dbReference type="AlphaFoldDB" id="A0A9W6P6X7"/>
<dbReference type="Gene3D" id="2.30.110.10">
    <property type="entry name" value="Electron Transport, Fmn-binding Protein, Chain A"/>
    <property type="match status" value="1"/>
</dbReference>
<keyword evidence="2" id="KW-1185">Reference proteome</keyword>
<dbReference type="RefSeq" id="WP_285759794.1">
    <property type="nucleotide sequence ID" value="NZ_BSQG01000004.1"/>
</dbReference>
<gene>
    <name evidence="1" type="ORF">Nans01_26510</name>
</gene>
<proteinExistence type="predicted"/>
<dbReference type="Proteomes" id="UP001165092">
    <property type="component" value="Unassembled WGS sequence"/>
</dbReference>
<comment type="caution">
    <text evidence="1">The sequence shown here is derived from an EMBL/GenBank/DDBJ whole genome shotgun (WGS) entry which is preliminary data.</text>
</comment>
<sequence>MNESLLRELVPTVIGVLVRRGAEVSEITTRPGDEVGRELLGTLSRAAKPEDEDAFLEQMVAERRVVIRLTVDRLYGTAFDIEG</sequence>
<accession>A0A9W6P6X7</accession>
<dbReference type="EMBL" id="BSQG01000004">
    <property type="protein sequence ID" value="GLU48300.1"/>
    <property type="molecule type" value="Genomic_DNA"/>
</dbReference>
<organism evidence="1 2">
    <name type="scientific">Nocardiopsis ansamitocini</name>
    <dbReference type="NCBI Taxonomy" id="1670832"/>
    <lineage>
        <taxon>Bacteria</taxon>
        <taxon>Bacillati</taxon>
        <taxon>Actinomycetota</taxon>
        <taxon>Actinomycetes</taxon>
        <taxon>Streptosporangiales</taxon>
        <taxon>Nocardiopsidaceae</taxon>
        <taxon>Nocardiopsis</taxon>
    </lineage>
</organism>
<evidence type="ECO:0000313" key="1">
    <source>
        <dbReference type="EMBL" id="GLU48300.1"/>
    </source>
</evidence>